<dbReference type="Gene3D" id="1.10.3730.20">
    <property type="match status" value="1"/>
</dbReference>
<dbReference type="GO" id="GO:0015165">
    <property type="term" value="F:pyrimidine nucleotide-sugar transmembrane transporter activity"/>
    <property type="evidence" value="ECO:0007669"/>
    <property type="project" value="InterPro"/>
</dbReference>
<sequence>MQNSMMVLFLRASRTVAEPYTASTAVLLAEVLKLFTCTFLVLKETGSCKAFTEVIKKQVFGLGWETFKILVPACLYIVQNNLLFLALSKLDAATYQVTYQLKILTTAFFSVFLLQKHLDYKKWGSLVLLMIGVSIVQLNGLTNTTDNKEIAWDDQMVGLACVIGACLLSGLAGVYLEIVLKFSKPSVWVRNIQLSLFSLIPGLLAIFWTDSEAVLSKGFFYGYTPLVWVVIIMQACSGLIVALVVKYADNILKSFATSISIILSSVVAMVLFGFIPSPQWAVGSFIVISSTILYGMTPSSTPPQPQDIPVLPIKEIHK</sequence>
<reference evidence="6" key="1">
    <citation type="submission" date="2021-01" db="EMBL/GenBank/DDBJ databases">
        <authorList>
            <person name="Corre E."/>
            <person name="Pelletier E."/>
            <person name="Niang G."/>
            <person name="Scheremetjew M."/>
            <person name="Finn R."/>
            <person name="Kale V."/>
            <person name="Holt S."/>
            <person name="Cochrane G."/>
            <person name="Meng A."/>
            <person name="Brown T."/>
            <person name="Cohen L."/>
        </authorList>
    </citation>
    <scope>NUCLEOTIDE SEQUENCE</scope>
    <source>
        <strain evidence="6">DIVA3 518/3/11/1/6</strain>
    </source>
</reference>
<evidence type="ECO:0000256" key="5">
    <source>
        <dbReference type="SAM" id="Phobius"/>
    </source>
</evidence>
<dbReference type="Pfam" id="PF04142">
    <property type="entry name" value="Nuc_sug_transp"/>
    <property type="match status" value="1"/>
</dbReference>
<dbReference type="GO" id="GO:0000139">
    <property type="term" value="C:Golgi membrane"/>
    <property type="evidence" value="ECO:0007669"/>
    <property type="project" value="InterPro"/>
</dbReference>
<evidence type="ECO:0000256" key="1">
    <source>
        <dbReference type="ARBA" id="ARBA00004141"/>
    </source>
</evidence>
<dbReference type="PIRSF" id="PIRSF005799">
    <property type="entry name" value="UDP-gal_transpt"/>
    <property type="match status" value="1"/>
</dbReference>
<dbReference type="EMBL" id="HBKP01003698">
    <property type="protein sequence ID" value="CAE2204544.1"/>
    <property type="molecule type" value="Transcribed_RNA"/>
</dbReference>
<feature type="transmembrane region" description="Helical" evidence="5">
    <location>
        <begin position="20"/>
        <end position="42"/>
    </location>
</feature>
<evidence type="ECO:0000256" key="4">
    <source>
        <dbReference type="ARBA" id="ARBA00023136"/>
    </source>
</evidence>
<organism evidence="6">
    <name type="scientific">Vannella robusta</name>
    <dbReference type="NCBI Taxonomy" id="1487602"/>
    <lineage>
        <taxon>Eukaryota</taxon>
        <taxon>Amoebozoa</taxon>
        <taxon>Discosea</taxon>
        <taxon>Flabellinia</taxon>
        <taxon>Vannellidae</taxon>
        <taxon>Vannella</taxon>
    </lineage>
</organism>
<evidence type="ECO:0000256" key="3">
    <source>
        <dbReference type="ARBA" id="ARBA00022989"/>
    </source>
</evidence>
<keyword evidence="4 5" id="KW-0472">Membrane</keyword>
<feature type="transmembrane region" description="Helical" evidence="5">
    <location>
        <begin position="93"/>
        <end position="114"/>
    </location>
</feature>
<feature type="transmembrane region" description="Helical" evidence="5">
    <location>
        <begin position="220"/>
        <end position="243"/>
    </location>
</feature>
<dbReference type="NCBIfam" id="TIGR00803">
    <property type="entry name" value="nst"/>
    <property type="match status" value="1"/>
</dbReference>
<dbReference type="InterPro" id="IPR007271">
    <property type="entry name" value="Nuc_sug_transpt"/>
</dbReference>
<dbReference type="PANTHER" id="PTHR10231">
    <property type="entry name" value="NUCLEOTIDE-SUGAR TRANSMEMBRANE TRANSPORTER"/>
    <property type="match status" value="1"/>
</dbReference>
<evidence type="ECO:0000256" key="2">
    <source>
        <dbReference type="ARBA" id="ARBA00022692"/>
    </source>
</evidence>
<comment type="subcellular location">
    <subcellularLocation>
        <location evidence="1">Membrane</location>
        <topology evidence="1">Multi-pass membrane protein</topology>
    </subcellularLocation>
</comment>
<keyword evidence="3 5" id="KW-1133">Transmembrane helix</keyword>
<accession>A0A7S4HNI5</accession>
<dbReference type="InterPro" id="IPR037185">
    <property type="entry name" value="EmrE-like"/>
</dbReference>
<dbReference type="AlphaFoldDB" id="A0A7S4HNI5"/>
<protein>
    <submittedName>
        <fullName evidence="6">Uncharacterized protein</fullName>
    </submittedName>
</protein>
<gene>
    <name evidence="6" type="ORF">VSP0166_LOCUS2682</name>
</gene>
<proteinExistence type="predicted"/>
<feature type="transmembrane region" description="Helical" evidence="5">
    <location>
        <begin position="255"/>
        <end position="274"/>
    </location>
</feature>
<feature type="transmembrane region" description="Helical" evidence="5">
    <location>
        <begin position="156"/>
        <end position="176"/>
    </location>
</feature>
<feature type="transmembrane region" description="Helical" evidence="5">
    <location>
        <begin position="126"/>
        <end position="144"/>
    </location>
</feature>
<keyword evidence="2 5" id="KW-0812">Transmembrane</keyword>
<name>A0A7S4HNI5_9EUKA</name>
<feature type="transmembrane region" description="Helical" evidence="5">
    <location>
        <begin position="188"/>
        <end position="208"/>
    </location>
</feature>
<evidence type="ECO:0000313" key="6">
    <source>
        <dbReference type="EMBL" id="CAE2204544.1"/>
    </source>
</evidence>
<dbReference type="SUPFAM" id="SSF103481">
    <property type="entry name" value="Multidrug resistance efflux transporter EmrE"/>
    <property type="match status" value="1"/>
</dbReference>